<dbReference type="RefSeq" id="WP_190128524.1">
    <property type="nucleotide sequence ID" value="NZ_BNBD01000002.1"/>
</dbReference>
<gene>
    <name evidence="2" type="ORF">GCM10010218_13830</name>
</gene>
<dbReference type="EMBL" id="BNBD01000002">
    <property type="protein sequence ID" value="GHF33926.1"/>
    <property type="molecule type" value="Genomic_DNA"/>
</dbReference>
<proteinExistence type="predicted"/>
<keyword evidence="1" id="KW-1133">Transmembrane helix</keyword>
<reference evidence="2" key="2">
    <citation type="submission" date="2020-09" db="EMBL/GenBank/DDBJ databases">
        <authorList>
            <person name="Sun Q."/>
            <person name="Ohkuma M."/>
        </authorList>
    </citation>
    <scope>NUCLEOTIDE SEQUENCE</scope>
    <source>
        <strain evidence="2">JCM 4059</strain>
    </source>
</reference>
<keyword evidence="1" id="KW-0812">Transmembrane</keyword>
<dbReference type="AlphaFoldDB" id="A0A919EBI4"/>
<evidence type="ECO:0000313" key="2">
    <source>
        <dbReference type="EMBL" id="GHF33926.1"/>
    </source>
</evidence>
<keyword evidence="1" id="KW-0472">Membrane</keyword>
<evidence type="ECO:0000256" key="1">
    <source>
        <dbReference type="SAM" id="Phobius"/>
    </source>
</evidence>
<keyword evidence="3" id="KW-1185">Reference proteome</keyword>
<comment type="caution">
    <text evidence="2">The sequence shown here is derived from an EMBL/GenBank/DDBJ whole genome shotgun (WGS) entry which is preliminary data.</text>
</comment>
<accession>A0A919EBI4</accession>
<reference evidence="2" key="1">
    <citation type="journal article" date="2014" name="Int. J. Syst. Evol. Microbiol.">
        <title>Complete genome sequence of Corynebacterium casei LMG S-19264T (=DSM 44701T), isolated from a smear-ripened cheese.</title>
        <authorList>
            <consortium name="US DOE Joint Genome Institute (JGI-PGF)"/>
            <person name="Walter F."/>
            <person name="Albersmeier A."/>
            <person name="Kalinowski J."/>
            <person name="Ruckert C."/>
        </authorList>
    </citation>
    <scope>NUCLEOTIDE SEQUENCE</scope>
    <source>
        <strain evidence="2">JCM 4059</strain>
    </source>
</reference>
<protein>
    <submittedName>
        <fullName evidence="2">Uncharacterized protein</fullName>
    </submittedName>
</protein>
<evidence type="ECO:0000313" key="3">
    <source>
        <dbReference type="Proteomes" id="UP000638313"/>
    </source>
</evidence>
<name>A0A919EBI4_9ACTN</name>
<dbReference type="Proteomes" id="UP000638313">
    <property type="component" value="Unassembled WGS sequence"/>
</dbReference>
<feature type="transmembrane region" description="Helical" evidence="1">
    <location>
        <begin position="36"/>
        <end position="55"/>
    </location>
</feature>
<organism evidence="2 3">
    <name type="scientific">Streptomyces mashuensis</name>
    <dbReference type="NCBI Taxonomy" id="33904"/>
    <lineage>
        <taxon>Bacteria</taxon>
        <taxon>Bacillati</taxon>
        <taxon>Actinomycetota</taxon>
        <taxon>Actinomycetes</taxon>
        <taxon>Kitasatosporales</taxon>
        <taxon>Streptomycetaceae</taxon>
        <taxon>Streptomyces</taxon>
    </lineage>
</organism>
<sequence>MTLTGKRMLAAGGTVVLAAAVNIATSVLTAKWSPVWMVWTAVLVILAVALQMWLIKSEQPSARRQHFEDVEGRALQQRMGGPGEQVVRRAKVDEDLVQRQD</sequence>